<keyword evidence="2 7" id="KW-0812">Transmembrane</keyword>
<accession>A0A2W5K3D1</accession>
<dbReference type="Pfam" id="PF02618">
    <property type="entry name" value="YceG"/>
    <property type="match status" value="1"/>
</dbReference>
<evidence type="ECO:0000313" key="9">
    <source>
        <dbReference type="Proteomes" id="UP000249046"/>
    </source>
</evidence>
<dbReference type="Gene3D" id="3.30.160.60">
    <property type="entry name" value="Classic Zinc Finger"/>
    <property type="match status" value="1"/>
</dbReference>
<dbReference type="InterPro" id="IPR003770">
    <property type="entry name" value="MLTG-like"/>
</dbReference>
<proteinExistence type="inferred from homology"/>
<dbReference type="Gene3D" id="3.30.1490.480">
    <property type="entry name" value="Endolytic murein transglycosylase"/>
    <property type="match status" value="1"/>
</dbReference>
<dbReference type="GO" id="GO:0009252">
    <property type="term" value="P:peptidoglycan biosynthetic process"/>
    <property type="evidence" value="ECO:0007669"/>
    <property type="project" value="UniProtKB-UniRule"/>
</dbReference>
<dbReference type="PANTHER" id="PTHR30518:SF2">
    <property type="entry name" value="ENDOLYTIC MUREIN TRANSGLYCOSYLASE"/>
    <property type="match status" value="1"/>
</dbReference>
<organism evidence="8 9">
    <name type="scientific">Rhodanobacter denitrificans</name>
    <dbReference type="NCBI Taxonomy" id="666685"/>
    <lineage>
        <taxon>Bacteria</taxon>
        <taxon>Pseudomonadati</taxon>
        <taxon>Pseudomonadota</taxon>
        <taxon>Gammaproteobacteria</taxon>
        <taxon>Lysobacterales</taxon>
        <taxon>Rhodanobacteraceae</taxon>
        <taxon>Rhodanobacter</taxon>
    </lineage>
</organism>
<name>A0A2W5K3D1_9GAMM</name>
<keyword evidence="4 7" id="KW-0472">Membrane</keyword>
<comment type="caution">
    <text evidence="8">The sequence shown here is derived from an EMBL/GenBank/DDBJ whole genome shotgun (WGS) entry which is preliminary data.</text>
</comment>
<dbReference type="AlphaFoldDB" id="A0A2W5K3D1"/>
<evidence type="ECO:0000256" key="6">
    <source>
        <dbReference type="ARBA" id="ARBA00023316"/>
    </source>
</evidence>
<evidence type="ECO:0000256" key="4">
    <source>
        <dbReference type="ARBA" id="ARBA00023136"/>
    </source>
</evidence>
<dbReference type="GO" id="GO:0008932">
    <property type="term" value="F:lytic endotransglycosylase activity"/>
    <property type="evidence" value="ECO:0007669"/>
    <property type="project" value="UniProtKB-UniRule"/>
</dbReference>
<feature type="site" description="Important for catalytic activity" evidence="7">
    <location>
        <position position="238"/>
    </location>
</feature>
<dbReference type="EMBL" id="QFPO01000020">
    <property type="protein sequence ID" value="PZQ10489.1"/>
    <property type="molecule type" value="Genomic_DNA"/>
</dbReference>
<dbReference type="GO" id="GO:0005886">
    <property type="term" value="C:plasma membrane"/>
    <property type="evidence" value="ECO:0007669"/>
    <property type="project" value="UniProtKB-UniRule"/>
</dbReference>
<dbReference type="EC" id="4.2.2.29" evidence="7"/>
<dbReference type="GO" id="GO:0071555">
    <property type="term" value="P:cell wall organization"/>
    <property type="evidence" value="ECO:0007669"/>
    <property type="project" value="UniProtKB-KW"/>
</dbReference>
<keyword evidence="5 7" id="KW-0456">Lyase</keyword>
<evidence type="ECO:0000256" key="5">
    <source>
        <dbReference type="ARBA" id="ARBA00023239"/>
    </source>
</evidence>
<keyword evidence="7" id="KW-0997">Cell inner membrane</keyword>
<dbReference type="Proteomes" id="UP000249046">
    <property type="component" value="Unassembled WGS sequence"/>
</dbReference>
<dbReference type="NCBIfam" id="TIGR00247">
    <property type="entry name" value="endolytic transglycosylase MltG"/>
    <property type="match status" value="1"/>
</dbReference>
<evidence type="ECO:0000256" key="3">
    <source>
        <dbReference type="ARBA" id="ARBA00022989"/>
    </source>
</evidence>
<keyword evidence="3 7" id="KW-1133">Transmembrane helix</keyword>
<gene>
    <name evidence="7 8" type="primary">mltG</name>
    <name evidence="8" type="ORF">DI564_16000</name>
</gene>
<dbReference type="CDD" id="cd08010">
    <property type="entry name" value="MltG_like"/>
    <property type="match status" value="1"/>
</dbReference>
<protein>
    <recommendedName>
        <fullName evidence="7">Endolytic murein transglycosylase</fullName>
        <ecNumber evidence="7">4.2.2.29</ecNumber>
    </recommendedName>
    <alternativeName>
        <fullName evidence="7">Peptidoglycan lytic transglycosylase</fullName>
    </alternativeName>
    <alternativeName>
        <fullName evidence="7">Peptidoglycan polymerization terminase</fullName>
    </alternativeName>
</protein>
<evidence type="ECO:0000256" key="1">
    <source>
        <dbReference type="ARBA" id="ARBA00022475"/>
    </source>
</evidence>
<evidence type="ECO:0000256" key="7">
    <source>
        <dbReference type="HAMAP-Rule" id="MF_02065"/>
    </source>
</evidence>
<dbReference type="HAMAP" id="MF_02065">
    <property type="entry name" value="MltG"/>
    <property type="match status" value="1"/>
</dbReference>
<sequence>MSAPRRTRPVAVPSRGRSGIGRLLGVAVLAVLLAAAALAFAAWRDYRHFADAPLSLAADTTLDIARGTSYRQIVRTLRREGHTQAAPFYWRLLDREMGVAGRLHAGEYALPVGITPRQLLAKMAAGDVLQHQFTIVDGWTFRQLRVALAQETGLRQTLTTASDAEIAAQLGLADVGAEGCCLPETYAWIKGESDLDVLRRAAAAMRSTLDELWAARAADLPLKSPYEALILASIVEKETGIASERAEVAGVFVRRLRIGMRLQTDPTVIYGLGDGYTGRLRRRDLDGDTPYNTYTRAGLPPTPIALPGRAAIAATLAPAGGDALYFVAYGDGSGRHEFSATLAEHNRAVARYLERLRR</sequence>
<comment type="function">
    <text evidence="7">Functions as a peptidoglycan terminase that cleaves nascent peptidoglycan strands endolytically to terminate their elongation.</text>
</comment>
<comment type="similarity">
    <text evidence="7">Belongs to the transglycosylase MltG family.</text>
</comment>
<evidence type="ECO:0000256" key="2">
    <source>
        <dbReference type="ARBA" id="ARBA00022692"/>
    </source>
</evidence>
<keyword evidence="6 7" id="KW-0961">Cell wall biogenesis/degradation</keyword>
<reference evidence="8 9" key="1">
    <citation type="submission" date="2017-08" db="EMBL/GenBank/DDBJ databases">
        <title>Infants hospitalized years apart are colonized by the same room-sourced microbial strains.</title>
        <authorList>
            <person name="Brooks B."/>
            <person name="Olm M.R."/>
            <person name="Firek B.A."/>
            <person name="Baker R."/>
            <person name="Thomas B.C."/>
            <person name="Morowitz M.J."/>
            <person name="Banfield J.F."/>
        </authorList>
    </citation>
    <scope>NUCLEOTIDE SEQUENCE [LARGE SCALE GENOMIC DNA]</scope>
    <source>
        <strain evidence="8">S2_005_003_R2_42</strain>
    </source>
</reference>
<evidence type="ECO:0000313" key="8">
    <source>
        <dbReference type="EMBL" id="PZQ10489.1"/>
    </source>
</evidence>
<dbReference type="PANTHER" id="PTHR30518">
    <property type="entry name" value="ENDOLYTIC MUREIN TRANSGLYCOSYLASE"/>
    <property type="match status" value="1"/>
</dbReference>
<comment type="catalytic activity">
    <reaction evidence="7">
        <text>a peptidoglycan chain = a peptidoglycan chain with N-acetyl-1,6-anhydromuramyl-[peptide] at the reducing end + a peptidoglycan chain with N-acetylglucosamine at the non-reducing end.</text>
        <dbReference type="EC" id="4.2.2.29"/>
    </reaction>
</comment>
<keyword evidence="1 7" id="KW-1003">Cell membrane</keyword>